<keyword evidence="2" id="KW-1185">Reference proteome</keyword>
<organism evidence="1 2">
    <name type="scientific">Stieleria neptunia</name>
    <dbReference type="NCBI Taxonomy" id="2527979"/>
    <lineage>
        <taxon>Bacteria</taxon>
        <taxon>Pseudomonadati</taxon>
        <taxon>Planctomycetota</taxon>
        <taxon>Planctomycetia</taxon>
        <taxon>Pirellulales</taxon>
        <taxon>Pirellulaceae</taxon>
        <taxon>Stieleria</taxon>
    </lineage>
</organism>
<name>A0A518I3J9_9BACT</name>
<dbReference type="Proteomes" id="UP000319004">
    <property type="component" value="Chromosome"/>
</dbReference>
<protein>
    <submittedName>
        <fullName evidence="1">Uncharacterized protein</fullName>
    </submittedName>
</protein>
<gene>
    <name evidence="1" type="ORF">Enr13x_75860</name>
</gene>
<evidence type="ECO:0000313" key="2">
    <source>
        <dbReference type="Proteomes" id="UP000319004"/>
    </source>
</evidence>
<proteinExistence type="predicted"/>
<evidence type="ECO:0000313" key="1">
    <source>
        <dbReference type="EMBL" id="QDV47675.1"/>
    </source>
</evidence>
<sequence length="68" mass="7514">MGPYVLLVPLRGCYPGKQRTIETDDAVGCIDRWESPLGIRLVGLVHARSLPSRPGRRFRIRIAPSSGV</sequence>
<dbReference type="AlphaFoldDB" id="A0A518I3J9"/>
<dbReference type="EMBL" id="CP037423">
    <property type="protein sequence ID" value="QDV47675.1"/>
    <property type="molecule type" value="Genomic_DNA"/>
</dbReference>
<reference evidence="1 2" key="1">
    <citation type="submission" date="2019-03" db="EMBL/GenBank/DDBJ databases">
        <title>Deep-cultivation of Planctomycetes and their phenomic and genomic characterization uncovers novel biology.</title>
        <authorList>
            <person name="Wiegand S."/>
            <person name="Jogler M."/>
            <person name="Boedeker C."/>
            <person name="Pinto D."/>
            <person name="Vollmers J."/>
            <person name="Rivas-Marin E."/>
            <person name="Kohn T."/>
            <person name="Peeters S.H."/>
            <person name="Heuer A."/>
            <person name="Rast P."/>
            <person name="Oberbeckmann S."/>
            <person name="Bunk B."/>
            <person name="Jeske O."/>
            <person name="Meyerdierks A."/>
            <person name="Storesund J.E."/>
            <person name="Kallscheuer N."/>
            <person name="Luecker S."/>
            <person name="Lage O.M."/>
            <person name="Pohl T."/>
            <person name="Merkel B.J."/>
            <person name="Hornburger P."/>
            <person name="Mueller R.-W."/>
            <person name="Bruemmer F."/>
            <person name="Labrenz M."/>
            <person name="Spormann A.M."/>
            <person name="Op den Camp H."/>
            <person name="Overmann J."/>
            <person name="Amann R."/>
            <person name="Jetten M.S.M."/>
            <person name="Mascher T."/>
            <person name="Medema M.H."/>
            <person name="Devos D.P."/>
            <person name="Kaster A.-K."/>
            <person name="Ovreas L."/>
            <person name="Rohde M."/>
            <person name="Galperin M.Y."/>
            <person name="Jogler C."/>
        </authorList>
    </citation>
    <scope>NUCLEOTIDE SEQUENCE [LARGE SCALE GENOMIC DNA]</scope>
    <source>
        <strain evidence="1 2">Enr13</strain>
    </source>
</reference>
<dbReference type="KEGG" id="snep:Enr13x_75860"/>
<accession>A0A518I3J9</accession>